<proteinExistence type="predicted"/>
<evidence type="ECO:0000259" key="1">
    <source>
        <dbReference type="Pfam" id="PF13648"/>
    </source>
</evidence>
<sequence length="151" mass="17480">MLFSNLSHAIVTSNSIDPEKIIGKWQCSDQMDYMDISLKETSKIEFEKSGAYQETSKLLATKAREKANYDIKLTAKWVLDQNTLTLDHYKATSFKVDNPALEQDLKMQDAINDPDPSQFQIAELNDDKLVYKMILFDQVMDQYQIECKRIN</sequence>
<organism evidence="2 3">
    <name type="scientific">Acinetobacter gerneri</name>
    <dbReference type="NCBI Taxonomy" id="202952"/>
    <lineage>
        <taxon>Bacteria</taxon>
        <taxon>Pseudomonadati</taxon>
        <taxon>Pseudomonadota</taxon>
        <taxon>Gammaproteobacteria</taxon>
        <taxon>Moraxellales</taxon>
        <taxon>Moraxellaceae</taxon>
        <taxon>Acinetobacter</taxon>
    </lineage>
</organism>
<dbReference type="Proteomes" id="UP001243195">
    <property type="component" value="Unassembled WGS sequence"/>
</dbReference>
<accession>A0AAW8JHP8</accession>
<evidence type="ECO:0000313" key="2">
    <source>
        <dbReference type="EMBL" id="MDQ9071820.1"/>
    </source>
</evidence>
<protein>
    <recommendedName>
        <fullName evidence="1">Lipocalin-like domain-containing protein</fullName>
    </recommendedName>
</protein>
<evidence type="ECO:0000313" key="3">
    <source>
        <dbReference type="Proteomes" id="UP001243195"/>
    </source>
</evidence>
<reference evidence="2" key="1">
    <citation type="submission" date="2023-08" db="EMBL/GenBank/DDBJ databases">
        <title>Emergence of clinically-relevant ST2 carbapenem-resistant Acinetobacter baumannii strains in hospital sewages in Zhejiang, East of China.</title>
        <authorList>
            <person name="Kaichao C."/>
            <person name="Zhang R."/>
        </authorList>
    </citation>
    <scope>NUCLEOTIDE SEQUENCE</scope>
    <source>
        <strain evidence="2">M-SY-60</strain>
    </source>
</reference>
<dbReference type="InterPro" id="IPR024311">
    <property type="entry name" value="Lipocalin-like"/>
</dbReference>
<dbReference type="Pfam" id="PF13648">
    <property type="entry name" value="Lipocalin_4"/>
    <property type="match status" value="1"/>
</dbReference>
<comment type="caution">
    <text evidence="2">The sequence shown here is derived from an EMBL/GenBank/DDBJ whole genome shotgun (WGS) entry which is preliminary data.</text>
</comment>
<dbReference type="AlphaFoldDB" id="A0AAW8JHP8"/>
<name>A0AAW8JHP8_9GAMM</name>
<gene>
    <name evidence="2" type="ORF">RFH51_10160</name>
</gene>
<feature type="domain" description="Lipocalin-like" evidence="1">
    <location>
        <begin position="21"/>
        <end position="131"/>
    </location>
</feature>
<dbReference type="RefSeq" id="WP_308956338.1">
    <property type="nucleotide sequence ID" value="NZ_JAVICY010000015.1"/>
</dbReference>
<dbReference type="EMBL" id="JAVIDA010000012">
    <property type="protein sequence ID" value="MDQ9071820.1"/>
    <property type="molecule type" value="Genomic_DNA"/>
</dbReference>